<protein>
    <recommendedName>
        <fullName evidence="3">diguanylate cyclase</fullName>
        <ecNumber evidence="3">2.7.7.65</ecNumber>
    </recommendedName>
</protein>
<feature type="domain" description="MHYT" evidence="7">
    <location>
        <begin position="6"/>
        <end position="199"/>
    </location>
</feature>
<dbReference type="PROSITE" id="PS50924">
    <property type="entry name" value="MHYT"/>
    <property type="match status" value="1"/>
</dbReference>
<dbReference type="GO" id="GO:0052621">
    <property type="term" value="F:diguanylate cyclase activity"/>
    <property type="evidence" value="ECO:0007669"/>
    <property type="project" value="UniProtKB-EC"/>
</dbReference>
<keyword evidence="8" id="KW-0378">Hydrolase</keyword>
<evidence type="ECO:0000256" key="3">
    <source>
        <dbReference type="ARBA" id="ARBA00012528"/>
    </source>
</evidence>
<dbReference type="Pfam" id="PF00990">
    <property type="entry name" value="GGDEF"/>
    <property type="match status" value="1"/>
</dbReference>
<dbReference type="AlphaFoldDB" id="A0A376FDU4"/>
<keyword evidence="5" id="KW-1133">Transmembrane helix</keyword>
<evidence type="ECO:0000256" key="1">
    <source>
        <dbReference type="ARBA" id="ARBA00001946"/>
    </source>
</evidence>
<dbReference type="InterPro" id="IPR005330">
    <property type="entry name" value="MHYT_dom"/>
</dbReference>
<evidence type="ECO:0000256" key="5">
    <source>
        <dbReference type="PROSITE-ProRule" id="PRU00244"/>
    </source>
</evidence>
<dbReference type="PANTHER" id="PTHR46663:SF3">
    <property type="entry name" value="SLL0267 PROTEIN"/>
    <property type="match status" value="1"/>
</dbReference>
<dbReference type="STRING" id="640513.Entas_3981"/>
<gene>
    <name evidence="8" type="primary">yciR_2</name>
    <name evidence="8" type="ORF">NCTC12123_03818</name>
</gene>
<dbReference type="PROSITE" id="PS50887">
    <property type="entry name" value="GGDEF"/>
    <property type="match status" value="1"/>
</dbReference>
<dbReference type="NCBIfam" id="TIGR00254">
    <property type="entry name" value="GGDEF"/>
    <property type="match status" value="1"/>
</dbReference>
<evidence type="ECO:0000256" key="2">
    <source>
        <dbReference type="ARBA" id="ARBA00004665"/>
    </source>
</evidence>
<feature type="transmembrane region" description="Helical" evidence="5">
    <location>
        <begin position="73"/>
        <end position="95"/>
    </location>
</feature>
<dbReference type="InterPro" id="IPR029787">
    <property type="entry name" value="Nucleotide_cyclase"/>
</dbReference>
<feature type="transmembrane region" description="Helical" evidence="5">
    <location>
        <begin position="140"/>
        <end position="159"/>
    </location>
</feature>
<organism evidence="8 9">
    <name type="scientific">Enterobacter asburiae</name>
    <dbReference type="NCBI Taxonomy" id="61645"/>
    <lineage>
        <taxon>Bacteria</taxon>
        <taxon>Pseudomonadati</taxon>
        <taxon>Pseudomonadota</taxon>
        <taxon>Gammaproteobacteria</taxon>
        <taxon>Enterobacterales</taxon>
        <taxon>Enterobacteriaceae</taxon>
        <taxon>Enterobacter</taxon>
        <taxon>Enterobacter cloacae complex</taxon>
    </lineage>
</organism>
<reference evidence="8 9" key="1">
    <citation type="submission" date="2018-06" db="EMBL/GenBank/DDBJ databases">
        <authorList>
            <consortium name="Pathogen Informatics"/>
            <person name="Doyle S."/>
        </authorList>
    </citation>
    <scope>NUCLEOTIDE SEQUENCE [LARGE SCALE GENOMIC DNA]</scope>
    <source>
        <strain evidence="8 9">NCTC12123</strain>
    </source>
</reference>
<evidence type="ECO:0000259" key="6">
    <source>
        <dbReference type="PROSITE" id="PS50887"/>
    </source>
</evidence>
<feature type="transmembrane region" description="Helical" evidence="5">
    <location>
        <begin position="6"/>
        <end position="26"/>
    </location>
</feature>
<feature type="transmembrane region" description="Helical" evidence="5">
    <location>
        <begin position="211"/>
        <end position="232"/>
    </location>
</feature>
<dbReference type="EMBL" id="UFYI01000007">
    <property type="protein sequence ID" value="STD23417.1"/>
    <property type="molecule type" value="Genomic_DNA"/>
</dbReference>
<accession>A0A376FDU4</accession>
<dbReference type="PANTHER" id="PTHR46663">
    <property type="entry name" value="DIGUANYLATE CYCLASE DGCT-RELATED"/>
    <property type="match status" value="1"/>
</dbReference>
<evidence type="ECO:0000313" key="9">
    <source>
        <dbReference type="Proteomes" id="UP000255163"/>
    </source>
</evidence>
<dbReference type="GO" id="GO:0016020">
    <property type="term" value="C:membrane"/>
    <property type="evidence" value="ECO:0007669"/>
    <property type="project" value="UniProtKB-UniRule"/>
</dbReference>
<dbReference type="FunFam" id="3.30.70.270:FF:000001">
    <property type="entry name" value="Diguanylate cyclase domain protein"/>
    <property type="match status" value="1"/>
</dbReference>
<dbReference type="InterPro" id="IPR052163">
    <property type="entry name" value="DGC-Regulatory_Protein"/>
</dbReference>
<feature type="transmembrane region" description="Helical" evidence="5">
    <location>
        <begin position="107"/>
        <end position="128"/>
    </location>
</feature>
<sequence length="475" mass="51478">MLVSQYNHILVVLSFVVAILAAYTALNMAARVAGSEGVAARVWLAGGGIAMGIGVWAMHFIGMLAMDLSMSMSYNATLTVLSMVIAIGSSLFALWLVSCEQLRLRRLLPGALVMGSGIVAMHYTGMAALEVMPGIIWDKMWVAISVVIALAASLAALWLTFRLRREAAQVVLMRMGAAITMGIAIAGMHYAGMKAAQFPMSTMVHHEGINGSWLAVLVSVVALSILGITLLVSMLDARLQTRTALLASSLAEANRELAQLALHDTLTRLPNRILLEDRLDQAISKADREGNHFALMFMDLDGFKAINDAYGHDVGDRLLVAVTQRLLLLLKGQFTLARIGGDEFVLLAEGEGPDDAASLANSLVRAIDSPFNLSPYELVVTLSIGIALYPHDGKTERELMFNADAAMYHTKHMGRNGYHFFQPSMNTLAQTHLQLMNDLWMAVDRNELRLLYQPKFHAPGGPGPRIRGVIALAAS</sequence>
<comment type="catalytic activity">
    <reaction evidence="4">
        <text>2 GTP = 3',3'-c-di-GMP + 2 diphosphate</text>
        <dbReference type="Rhea" id="RHEA:24898"/>
        <dbReference type="ChEBI" id="CHEBI:33019"/>
        <dbReference type="ChEBI" id="CHEBI:37565"/>
        <dbReference type="ChEBI" id="CHEBI:58805"/>
        <dbReference type="EC" id="2.7.7.65"/>
    </reaction>
</comment>
<dbReference type="EC" id="2.7.7.65" evidence="3"/>
<proteinExistence type="predicted"/>
<dbReference type="Gene3D" id="3.30.70.270">
    <property type="match status" value="1"/>
</dbReference>
<dbReference type="Proteomes" id="UP000255163">
    <property type="component" value="Unassembled WGS sequence"/>
</dbReference>
<dbReference type="GO" id="GO:0016787">
    <property type="term" value="F:hydrolase activity"/>
    <property type="evidence" value="ECO:0007669"/>
    <property type="project" value="UniProtKB-KW"/>
</dbReference>
<name>A0A376FDU4_ENTAS</name>
<keyword evidence="5" id="KW-0472">Membrane</keyword>
<evidence type="ECO:0000256" key="4">
    <source>
        <dbReference type="ARBA" id="ARBA00034247"/>
    </source>
</evidence>
<dbReference type="SUPFAM" id="SSF55073">
    <property type="entry name" value="Nucleotide cyclase"/>
    <property type="match status" value="1"/>
</dbReference>
<feature type="transmembrane region" description="Helical" evidence="5">
    <location>
        <begin position="38"/>
        <end position="61"/>
    </location>
</feature>
<feature type="domain" description="GGDEF" evidence="6">
    <location>
        <begin position="291"/>
        <end position="423"/>
    </location>
</feature>
<dbReference type="CDD" id="cd01949">
    <property type="entry name" value="GGDEF"/>
    <property type="match status" value="1"/>
</dbReference>
<evidence type="ECO:0000313" key="8">
    <source>
        <dbReference type="EMBL" id="STD23417.1"/>
    </source>
</evidence>
<dbReference type="InterPro" id="IPR043128">
    <property type="entry name" value="Rev_trsase/Diguanyl_cyclase"/>
</dbReference>
<comment type="pathway">
    <text evidence="2">Purine metabolism; 3',5'-cyclic di-GMP biosynthesis.</text>
</comment>
<feature type="transmembrane region" description="Helical" evidence="5">
    <location>
        <begin position="171"/>
        <end position="191"/>
    </location>
</feature>
<dbReference type="SMART" id="SM00267">
    <property type="entry name" value="GGDEF"/>
    <property type="match status" value="1"/>
</dbReference>
<dbReference type="Pfam" id="PF03707">
    <property type="entry name" value="MHYT"/>
    <property type="match status" value="3"/>
</dbReference>
<comment type="cofactor">
    <cofactor evidence="1">
        <name>Mg(2+)</name>
        <dbReference type="ChEBI" id="CHEBI:18420"/>
    </cofactor>
</comment>
<dbReference type="InterPro" id="IPR000160">
    <property type="entry name" value="GGDEF_dom"/>
</dbReference>
<keyword evidence="5" id="KW-0812">Transmembrane</keyword>
<evidence type="ECO:0000259" key="7">
    <source>
        <dbReference type="PROSITE" id="PS50924"/>
    </source>
</evidence>